<keyword evidence="2" id="KW-1185">Reference proteome</keyword>
<dbReference type="EMBL" id="CP008941">
    <property type="protein sequence ID" value="AIK96206.1"/>
    <property type="molecule type" value="Genomic_DNA"/>
</dbReference>
<name>A0A077AUW0_9PROT</name>
<accession>A0A077AUW0</accession>
<gene>
    <name evidence="1" type="ORF">ID47_04760</name>
</gene>
<dbReference type="HOGENOM" id="CLU_248307_0_0_5"/>
<dbReference type="eggNOG" id="ENOG5030I64">
    <property type="taxonomic scope" value="Bacteria"/>
</dbReference>
<evidence type="ECO:0000313" key="1">
    <source>
        <dbReference type="EMBL" id="AIK96206.1"/>
    </source>
</evidence>
<protein>
    <submittedName>
        <fullName evidence="1">Uncharacterized protein</fullName>
    </submittedName>
</protein>
<dbReference type="STRING" id="91604.ID47_04760"/>
<dbReference type="Proteomes" id="UP000028926">
    <property type="component" value="Chromosome"/>
</dbReference>
<sequence length="1508" mass="165456">MFFRKIVSSLVIVSYTKLVIASSFAVEAEFQKASHILKLSIDRTVDSTGNSTFLDLRVVKQDIATGEKEDLPSAQVDFEEQSTTGTIVPVVGKNDTCSWFEWMVPDVGIIKVDLMGNIVLDNIDYLSDTSILKVKTENLITLQNCTIHNLHLSSKGSTLMGGNVVTNFKAKHAHNSGIAGFKETDEQLKNLYLKRGEFRNDAFIHVASGGLWDLGGGRFLNQGKLLVEGDGHSITHATVVENNGEMEGTKLSIQTYSYINRVTSNLNTHTIEATQNIANPGTMRTKDQGSYTFGGHFVNDGEIISQKDYKFDSLTPTTPSQLVNNGRMQARRGEMHHLTLFNNQTLDHQNSLLQNIALMNDHTMTLGSLDGASTALSFINSGQASGSGKLSVAQGQNLGELDLSGGFLTVNDHFVNDGLLWVSRIQGTGTFTNQKDLQTSKSNGVTQIDVRRFESPDQGEAGATIIGRQLQFGPNLTELVMGDKSQLLVQQLYIPSTTQQDSTLIIRGITTCDWINSRRQGVSHAGRVRCDAFNQQGGDFTFNGEHAYLGKTTLADQATFVNNTRASFDTITLTNATLRNEGECGILGQLDETEQIRVGTLSGSGTFINNAKLSTPDKGRLVVKVGTFENTGAAEKSAEITGQDFVIGQDVVNFTNGAQGKILTKEFTVETKNAMEHHPIHNRGEIQAEEVTLGRSVVNHDSFTFGITKLHSGAKLTNKEGAELDIGLLIMPGGVLHNHGQATIDSLDTESLDLTSWIRNHGRLELSHTLHQNYQDIDGRALTVFLNNQGQFIANGPLVYNYSRVYSEGYLSQDRNINRVPDYSYNQGYHPVNSSDIWFINGSVSAPSMTIKHLPLADEFLQLLSSTHVIQGRTEWQAWTWTINSASPLHKTILSQPHDLSNLGQVSLNPYYDYGQMPLIFQQNILTKGISFSNFNHVFIGKSLRATTGDIKINETGTLTVGVDNAHMGEMRAEQGEIDVQVKDLINAKYGSIQARGKNYLEAIEGVIELGDKVFVPSHEVRTRVTPHASLFLGGGRSYNTACPNPNHDIINWWGFYLPNGSQVGSQESQLILKAKNSVKASFCGIQANGLECEAPEMDFQNVNFIVTGDSHFKRGTLKYHRTPNLDFLLDGSTYANYCSFRAMIQTSYVPHMFILGSLTLEGGAQFLGVDAFVAGNLICNTRWIDNVETMRTVLGVTRYPHYNYCWEINRKRNNPRWFYSQQGTSGGNLGLGQTLSLNLAGELSVDGGNVSAQHIRANLSASHLQALMAAVQRAQSQITRLDTETDGMARGNSLITHTDDGRIALGIGQSDPIHRPTNLPFFDPLRRVLTLNLPRDIAFRMDPTLEALSLMHHSYRTTGRIYDNQGHSGVAAYNAALSTGEELATLEVSITPQVLETLNTFLLFYQAVNHNGQRYLVPQAYVPQTLEEDRIQRSGSVRAVTNHTTAEISTSIGGTVVATGEGDALILDYGTQDARSAHIIGVGTVRSAETNERGNTHKAIHTTAEGS</sequence>
<evidence type="ECO:0000313" key="2">
    <source>
        <dbReference type="Proteomes" id="UP000028926"/>
    </source>
</evidence>
<reference evidence="1 2" key="1">
    <citation type="submission" date="2014-07" db="EMBL/GenBank/DDBJ databases">
        <title>Comparative genomic insights into amoeba endosymbionts belonging to the families of Holosporaceae and Candidatus Midichloriaceae within Rickettsiales.</title>
        <authorList>
            <person name="Wang Z."/>
            <person name="Wu M."/>
        </authorList>
    </citation>
    <scope>NUCLEOTIDE SEQUENCE [LARGE SCALE GENOMIC DNA]</scope>
    <source>
        <strain evidence="1">PRA3</strain>
    </source>
</reference>
<dbReference type="KEGG" id="paca:ID47_04760"/>
<organism evidence="1 2">
    <name type="scientific">Candidatus Odyssella acanthamoebae</name>
    <dbReference type="NCBI Taxonomy" id="91604"/>
    <lineage>
        <taxon>Bacteria</taxon>
        <taxon>Pseudomonadati</taxon>
        <taxon>Pseudomonadota</taxon>
        <taxon>Alphaproteobacteria</taxon>
        <taxon>Holosporales</taxon>
        <taxon>Candidatus Paracaedibacteraceae</taxon>
        <taxon>Candidatus Odyssella</taxon>
    </lineage>
</organism>
<dbReference type="RefSeq" id="WP_038464356.1">
    <property type="nucleotide sequence ID" value="NZ_CP008941.1"/>
</dbReference>
<proteinExistence type="predicted"/>